<organism evidence="5 6">
    <name type="scientific">Platanthera zijinensis</name>
    <dbReference type="NCBI Taxonomy" id="2320716"/>
    <lineage>
        <taxon>Eukaryota</taxon>
        <taxon>Viridiplantae</taxon>
        <taxon>Streptophyta</taxon>
        <taxon>Embryophyta</taxon>
        <taxon>Tracheophyta</taxon>
        <taxon>Spermatophyta</taxon>
        <taxon>Magnoliopsida</taxon>
        <taxon>Liliopsida</taxon>
        <taxon>Asparagales</taxon>
        <taxon>Orchidaceae</taxon>
        <taxon>Orchidoideae</taxon>
        <taxon>Orchideae</taxon>
        <taxon>Orchidinae</taxon>
        <taxon>Platanthera</taxon>
    </lineage>
</organism>
<proteinExistence type="predicted"/>
<keyword evidence="3" id="KW-0472">Membrane</keyword>
<accession>A0AAP0BGM1</accession>
<evidence type="ECO:0000256" key="1">
    <source>
        <dbReference type="ARBA" id="ARBA00022801"/>
    </source>
</evidence>
<name>A0AAP0BGM1_9ASPA</name>
<feature type="transmembrane region" description="Helical" evidence="3">
    <location>
        <begin position="213"/>
        <end position="231"/>
    </location>
</feature>
<dbReference type="InterPro" id="IPR000326">
    <property type="entry name" value="PAP2/HPO"/>
</dbReference>
<evidence type="ECO:0000259" key="4">
    <source>
        <dbReference type="Pfam" id="PF01569"/>
    </source>
</evidence>
<feature type="region of interest" description="Disordered" evidence="2">
    <location>
        <begin position="1"/>
        <end position="25"/>
    </location>
</feature>
<protein>
    <recommendedName>
        <fullName evidence="4">Phosphatidic acid phosphatase type 2/haloperoxidase domain-containing protein</fullName>
    </recommendedName>
</protein>
<dbReference type="AlphaFoldDB" id="A0AAP0BGM1"/>
<dbReference type="Gene3D" id="1.20.144.10">
    <property type="entry name" value="Phosphatidic acid phosphatase type 2/haloperoxidase"/>
    <property type="match status" value="1"/>
</dbReference>
<feature type="transmembrane region" description="Helical" evidence="3">
    <location>
        <begin position="243"/>
        <end position="266"/>
    </location>
</feature>
<dbReference type="SUPFAM" id="SSF48317">
    <property type="entry name" value="Acid phosphatase/Vanadium-dependent haloperoxidase"/>
    <property type="match status" value="1"/>
</dbReference>
<evidence type="ECO:0000256" key="3">
    <source>
        <dbReference type="SAM" id="Phobius"/>
    </source>
</evidence>
<dbReference type="GO" id="GO:0008610">
    <property type="term" value="P:lipid biosynthetic process"/>
    <property type="evidence" value="ECO:0007669"/>
    <property type="project" value="TreeGrafter"/>
</dbReference>
<dbReference type="PANTHER" id="PTHR11247:SF40">
    <property type="entry name" value="LIPID PHOSPHATE PHOSPHATASE EPSILON 1, CHLOROPLASTIC"/>
    <property type="match status" value="1"/>
</dbReference>
<dbReference type="Proteomes" id="UP001418222">
    <property type="component" value="Unassembled WGS sequence"/>
</dbReference>
<feature type="transmembrane region" description="Helical" evidence="3">
    <location>
        <begin position="185"/>
        <end position="201"/>
    </location>
</feature>
<keyword evidence="1" id="KW-0378">Hydrolase</keyword>
<dbReference type="Pfam" id="PF01569">
    <property type="entry name" value="PAP2"/>
    <property type="match status" value="1"/>
</dbReference>
<keyword evidence="3" id="KW-0812">Transmembrane</keyword>
<reference evidence="5 6" key="1">
    <citation type="journal article" date="2022" name="Nat. Plants">
        <title>Genomes of leafy and leafless Platanthera orchids illuminate the evolution of mycoheterotrophy.</title>
        <authorList>
            <person name="Li M.H."/>
            <person name="Liu K.W."/>
            <person name="Li Z."/>
            <person name="Lu H.C."/>
            <person name="Ye Q.L."/>
            <person name="Zhang D."/>
            <person name="Wang J.Y."/>
            <person name="Li Y.F."/>
            <person name="Zhong Z.M."/>
            <person name="Liu X."/>
            <person name="Yu X."/>
            <person name="Liu D.K."/>
            <person name="Tu X.D."/>
            <person name="Liu B."/>
            <person name="Hao Y."/>
            <person name="Liao X.Y."/>
            <person name="Jiang Y.T."/>
            <person name="Sun W.H."/>
            <person name="Chen J."/>
            <person name="Chen Y.Q."/>
            <person name="Ai Y."/>
            <person name="Zhai J.W."/>
            <person name="Wu S.S."/>
            <person name="Zhou Z."/>
            <person name="Hsiao Y.Y."/>
            <person name="Wu W.L."/>
            <person name="Chen Y.Y."/>
            <person name="Lin Y.F."/>
            <person name="Hsu J.L."/>
            <person name="Li C.Y."/>
            <person name="Wang Z.W."/>
            <person name="Zhao X."/>
            <person name="Zhong W.Y."/>
            <person name="Ma X.K."/>
            <person name="Ma L."/>
            <person name="Huang J."/>
            <person name="Chen G.Z."/>
            <person name="Huang M.Z."/>
            <person name="Huang L."/>
            <person name="Peng D.H."/>
            <person name="Luo Y.B."/>
            <person name="Zou S.Q."/>
            <person name="Chen S.P."/>
            <person name="Lan S."/>
            <person name="Tsai W.C."/>
            <person name="Van de Peer Y."/>
            <person name="Liu Z.J."/>
        </authorList>
    </citation>
    <scope>NUCLEOTIDE SEQUENCE [LARGE SCALE GENOMIC DNA]</scope>
    <source>
        <strain evidence="5">Lor287</strain>
    </source>
</reference>
<dbReference type="GO" id="GO:0047874">
    <property type="term" value="F:dolichyldiphosphatase activity"/>
    <property type="evidence" value="ECO:0007669"/>
    <property type="project" value="TreeGrafter"/>
</dbReference>
<dbReference type="GO" id="GO:0005789">
    <property type="term" value="C:endoplasmic reticulum membrane"/>
    <property type="evidence" value="ECO:0007669"/>
    <property type="project" value="TreeGrafter"/>
</dbReference>
<dbReference type="GO" id="GO:0006487">
    <property type="term" value="P:protein N-linked glycosylation"/>
    <property type="evidence" value="ECO:0007669"/>
    <property type="project" value="TreeGrafter"/>
</dbReference>
<sequence>MFSLPRLTCSPSVAPDSPRPLSSRPLLSSRSCILICGSSSRGRSMVRMRGSNQNNAVELTTVDRFGSGDVVEDSGSGEAAEILTRECSPPDLESTLNRLSKWLVASLFGFVILWKHDAEAMWAAMGAVVNAGLSTILKRILNQQRPSAFRSGPGMPSTHAQSIFYAAVFAVASFARLAGINVLTVGVGVITFLCGSYLSWLRVSQRLHTVNQVLVGAALGTACSLTWFWLWHSLVLQAFMVSIWVRIFVILGSSSFCVAFLFYVLWNWLQDE</sequence>
<gene>
    <name evidence="5" type="ORF">KSP39_PZI012578</name>
</gene>
<dbReference type="EMBL" id="JBBWWQ010000010">
    <property type="protein sequence ID" value="KAK8937417.1"/>
    <property type="molecule type" value="Genomic_DNA"/>
</dbReference>
<dbReference type="InterPro" id="IPR036938">
    <property type="entry name" value="PAP2/HPO_sf"/>
</dbReference>
<comment type="caution">
    <text evidence="5">The sequence shown here is derived from an EMBL/GenBank/DDBJ whole genome shotgun (WGS) entry which is preliminary data.</text>
</comment>
<dbReference type="PANTHER" id="PTHR11247">
    <property type="entry name" value="PALMITOYL-PROTEIN THIOESTERASE/DOLICHYLDIPHOSPHATASE 1"/>
    <property type="match status" value="1"/>
</dbReference>
<evidence type="ECO:0000256" key="2">
    <source>
        <dbReference type="SAM" id="MobiDB-lite"/>
    </source>
</evidence>
<keyword evidence="6" id="KW-1185">Reference proteome</keyword>
<evidence type="ECO:0000313" key="5">
    <source>
        <dbReference type="EMBL" id="KAK8937417.1"/>
    </source>
</evidence>
<evidence type="ECO:0000313" key="6">
    <source>
        <dbReference type="Proteomes" id="UP001418222"/>
    </source>
</evidence>
<feature type="domain" description="Phosphatidic acid phosphatase type 2/haloperoxidase" evidence="4">
    <location>
        <begin position="133"/>
        <end position="231"/>
    </location>
</feature>
<keyword evidence="3" id="KW-1133">Transmembrane helix</keyword>